<keyword evidence="3" id="KW-1185">Reference proteome</keyword>
<dbReference type="EMBL" id="SZYD01000003">
    <property type="protein sequence ID" value="KAD6796142.1"/>
    <property type="molecule type" value="Genomic_DNA"/>
</dbReference>
<protein>
    <submittedName>
        <fullName evidence="2">Uncharacterized protein</fullName>
    </submittedName>
</protein>
<dbReference type="AlphaFoldDB" id="A0A5N6PRG7"/>
<sequence length="158" mass="18447">MVIQFNRKETSDQNAITKAAAWAWYERGSWFEHKTIRETDVRRPQDYTPRPSRYKIEAMKEAQSCNRSLCNEHIGNSLLDMYEIERISRELCCYVESSRVDRHSRSVDGGDPALSKETNGERINKKHKRGWRRRGIMCGSRSADVVEHMLLVGGRHPH</sequence>
<name>A0A5N6PRG7_9ASTR</name>
<gene>
    <name evidence="2" type="ORF">E3N88_07038</name>
</gene>
<dbReference type="Proteomes" id="UP000326396">
    <property type="component" value="Linkage Group LG11"/>
</dbReference>
<dbReference type="PANTHER" id="PTHR34665:SF4">
    <property type="entry name" value="DUF3741 DOMAIN-CONTAINING PROTEIN"/>
    <property type="match status" value="1"/>
</dbReference>
<feature type="region of interest" description="Disordered" evidence="1">
    <location>
        <begin position="103"/>
        <end position="126"/>
    </location>
</feature>
<proteinExistence type="predicted"/>
<reference evidence="2 3" key="1">
    <citation type="submission" date="2019-05" db="EMBL/GenBank/DDBJ databases">
        <title>Mikania micrantha, genome provides insights into the molecular mechanism of rapid growth.</title>
        <authorList>
            <person name="Liu B."/>
        </authorList>
    </citation>
    <scope>NUCLEOTIDE SEQUENCE [LARGE SCALE GENOMIC DNA]</scope>
    <source>
        <strain evidence="2">NLD-2019</strain>
        <tissue evidence="2">Leaf</tissue>
    </source>
</reference>
<organism evidence="2 3">
    <name type="scientific">Mikania micrantha</name>
    <name type="common">bitter vine</name>
    <dbReference type="NCBI Taxonomy" id="192012"/>
    <lineage>
        <taxon>Eukaryota</taxon>
        <taxon>Viridiplantae</taxon>
        <taxon>Streptophyta</taxon>
        <taxon>Embryophyta</taxon>
        <taxon>Tracheophyta</taxon>
        <taxon>Spermatophyta</taxon>
        <taxon>Magnoliopsida</taxon>
        <taxon>eudicotyledons</taxon>
        <taxon>Gunneridae</taxon>
        <taxon>Pentapetalae</taxon>
        <taxon>asterids</taxon>
        <taxon>campanulids</taxon>
        <taxon>Asterales</taxon>
        <taxon>Asteraceae</taxon>
        <taxon>Asteroideae</taxon>
        <taxon>Heliantheae alliance</taxon>
        <taxon>Eupatorieae</taxon>
        <taxon>Mikania</taxon>
    </lineage>
</organism>
<dbReference type="PANTHER" id="PTHR34665">
    <property type="entry name" value="DUF3741 DOMAIN-CONTAINING PROTEIN"/>
    <property type="match status" value="1"/>
</dbReference>
<dbReference type="OrthoDB" id="1880786at2759"/>
<comment type="caution">
    <text evidence="2">The sequence shown here is derived from an EMBL/GenBank/DDBJ whole genome shotgun (WGS) entry which is preliminary data.</text>
</comment>
<accession>A0A5N6PRG7</accession>
<evidence type="ECO:0000313" key="2">
    <source>
        <dbReference type="EMBL" id="KAD6796142.1"/>
    </source>
</evidence>
<evidence type="ECO:0000256" key="1">
    <source>
        <dbReference type="SAM" id="MobiDB-lite"/>
    </source>
</evidence>
<evidence type="ECO:0000313" key="3">
    <source>
        <dbReference type="Proteomes" id="UP000326396"/>
    </source>
</evidence>